<dbReference type="InterPro" id="IPR020846">
    <property type="entry name" value="MFS_dom"/>
</dbReference>
<feature type="transmembrane region" description="Helical" evidence="8">
    <location>
        <begin position="334"/>
        <end position="353"/>
    </location>
</feature>
<dbReference type="PROSITE" id="PS50850">
    <property type="entry name" value="MFS"/>
    <property type="match status" value="1"/>
</dbReference>
<dbReference type="NCBIfam" id="TIGR00711">
    <property type="entry name" value="efflux_EmrB"/>
    <property type="match status" value="1"/>
</dbReference>
<keyword evidence="11" id="KW-1185">Reference proteome</keyword>
<evidence type="ECO:0000256" key="6">
    <source>
        <dbReference type="ARBA" id="ARBA00022989"/>
    </source>
</evidence>
<name>A0A4P6YU26_9LACO</name>
<dbReference type="EMBL" id="CP037940">
    <property type="protein sequence ID" value="QBO36274.1"/>
    <property type="molecule type" value="Genomic_DNA"/>
</dbReference>
<evidence type="ECO:0000256" key="7">
    <source>
        <dbReference type="ARBA" id="ARBA00023136"/>
    </source>
</evidence>
<sequence length="479" mass="51981">MEEIMAKNSQSKWLILLALGLFTFMSTLDSSIVNIALPTISRDLAVPMNEATWTVSIYLIVISGLLIFFGRLGDMIGKIKVFKIGTYIFTFGSLLAGISAGLPFLLFARFVQAIGAAMTMSNSFGITTVTFPPEQRGRAMGLIAMFVSIGAVAGPGLGGLILQYLPWSYIFWVNVPIGIVTIIMGQILFPKSSSRGAKPKIDWAGAIVFFIMIVALFMGVNVGQAEGFLHPTVIGMIILAIVLFIIFVKVEKREKIPLINLAIFKNSMFSISLLTGMLVFITNNFFVVIMPFYLQNLRGWTPGTSGLLMMTFPIVMAVMAPIGGILGDKFDKEVITMIGLVLIMVAQIGYTLIGATTGFVLIAIFNALNGAGAALFNSPNNALVMGTVEPQYLGVAGSVNALARNLGMIIGISTATTALFGWMSMSAGYRVTTYLPKHPMFFSNAMHYAFMISMVLAVIAFGLTFYRWNLSRKARLVTK</sequence>
<comment type="subcellular location">
    <subcellularLocation>
        <location evidence="1">Cell membrane</location>
        <topology evidence="1">Multi-pass membrane protein</topology>
    </subcellularLocation>
</comment>
<feature type="transmembrane region" description="Helical" evidence="8">
    <location>
        <begin position="269"/>
        <end position="294"/>
    </location>
</feature>
<comment type="similarity">
    <text evidence="2">Belongs to the major facilitator superfamily. EmrB family.</text>
</comment>
<evidence type="ECO:0000256" key="2">
    <source>
        <dbReference type="ARBA" id="ARBA00008537"/>
    </source>
</evidence>
<feature type="transmembrane region" description="Helical" evidence="8">
    <location>
        <begin position="169"/>
        <end position="189"/>
    </location>
</feature>
<feature type="transmembrane region" description="Helical" evidence="8">
    <location>
        <begin position="113"/>
        <end position="131"/>
    </location>
</feature>
<feature type="domain" description="Major facilitator superfamily (MFS) profile" evidence="9">
    <location>
        <begin position="15"/>
        <end position="472"/>
    </location>
</feature>
<keyword evidence="4" id="KW-1003">Cell membrane</keyword>
<evidence type="ECO:0000259" key="9">
    <source>
        <dbReference type="PROSITE" id="PS50850"/>
    </source>
</evidence>
<dbReference type="OrthoDB" id="102502at2"/>
<dbReference type="GO" id="GO:0005886">
    <property type="term" value="C:plasma membrane"/>
    <property type="evidence" value="ECO:0007669"/>
    <property type="project" value="UniProtKB-SubCell"/>
</dbReference>
<dbReference type="Gene3D" id="1.20.1720.10">
    <property type="entry name" value="Multidrug resistance protein D"/>
    <property type="match status" value="1"/>
</dbReference>
<dbReference type="InterPro" id="IPR004638">
    <property type="entry name" value="EmrB-like"/>
</dbReference>
<dbReference type="InterPro" id="IPR011701">
    <property type="entry name" value="MFS"/>
</dbReference>
<protein>
    <submittedName>
        <fullName evidence="10">DHA2 family efflux MFS transporter permease subunit</fullName>
    </submittedName>
</protein>
<feature type="transmembrane region" description="Helical" evidence="8">
    <location>
        <begin position="406"/>
        <end position="425"/>
    </location>
</feature>
<dbReference type="PRINTS" id="PR01036">
    <property type="entry name" value="TCRTETB"/>
</dbReference>
<evidence type="ECO:0000313" key="10">
    <source>
        <dbReference type="EMBL" id="QBO36274.1"/>
    </source>
</evidence>
<accession>A0A4P6YU26</accession>
<evidence type="ECO:0000256" key="1">
    <source>
        <dbReference type="ARBA" id="ARBA00004651"/>
    </source>
</evidence>
<dbReference type="Gene3D" id="1.20.1250.20">
    <property type="entry name" value="MFS general substrate transporter like domains"/>
    <property type="match status" value="1"/>
</dbReference>
<reference evidence="11" key="1">
    <citation type="submission" date="2019-03" db="EMBL/GenBank/DDBJ databases">
        <title>Weissella sp. 26KH-42 Genome sequencing.</title>
        <authorList>
            <person name="Heo J."/>
            <person name="Kim S.-J."/>
            <person name="Kim J.-S."/>
            <person name="Hong S.-B."/>
            <person name="Kwon S.-W."/>
        </authorList>
    </citation>
    <scope>NUCLEOTIDE SEQUENCE [LARGE SCALE GENOMIC DNA]</scope>
    <source>
        <strain evidence="11">26KH-42</strain>
    </source>
</reference>
<feature type="transmembrane region" description="Helical" evidence="8">
    <location>
        <begin position="143"/>
        <end position="163"/>
    </location>
</feature>
<keyword evidence="5 8" id="KW-0812">Transmembrane</keyword>
<dbReference type="InterPro" id="IPR036259">
    <property type="entry name" value="MFS_trans_sf"/>
</dbReference>
<evidence type="ECO:0000256" key="5">
    <source>
        <dbReference type="ARBA" id="ARBA00022692"/>
    </source>
</evidence>
<feature type="transmembrane region" description="Helical" evidence="8">
    <location>
        <begin position="306"/>
        <end position="327"/>
    </location>
</feature>
<dbReference type="PANTHER" id="PTHR42718">
    <property type="entry name" value="MAJOR FACILITATOR SUPERFAMILY MULTIDRUG TRANSPORTER MFSC"/>
    <property type="match status" value="1"/>
</dbReference>
<keyword evidence="3" id="KW-0813">Transport</keyword>
<dbReference type="GO" id="GO:0022857">
    <property type="term" value="F:transmembrane transporter activity"/>
    <property type="evidence" value="ECO:0007669"/>
    <property type="project" value="InterPro"/>
</dbReference>
<dbReference type="Pfam" id="PF07690">
    <property type="entry name" value="MFS_1"/>
    <property type="match status" value="1"/>
</dbReference>
<keyword evidence="6 8" id="KW-1133">Transmembrane helix</keyword>
<dbReference type="SUPFAM" id="SSF103473">
    <property type="entry name" value="MFS general substrate transporter"/>
    <property type="match status" value="1"/>
</dbReference>
<feature type="transmembrane region" description="Helical" evidence="8">
    <location>
        <begin position="359"/>
        <end position="376"/>
    </location>
</feature>
<dbReference type="PANTHER" id="PTHR42718:SF9">
    <property type="entry name" value="MAJOR FACILITATOR SUPERFAMILY MULTIDRUG TRANSPORTER MFSC"/>
    <property type="match status" value="1"/>
</dbReference>
<keyword evidence="7 8" id="KW-0472">Membrane</keyword>
<feature type="transmembrane region" description="Helical" evidence="8">
    <location>
        <begin position="84"/>
        <end position="107"/>
    </location>
</feature>
<feature type="transmembrane region" description="Helical" evidence="8">
    <location>
        <begin position="201"/>
        <end position="222"/>
    </location>
</feature>
<dbReference type="CDD" id="cd17321">
    <property type="entry name" value="MFS_MMR_MDR_like"/>
    <property type="match status" value="1"/>
</dbReference>
<proteinExistence type="inferred from homology"/>
<feature type="transmembrane region" description="Helical" evidence="8">
    <location>
        <begin position="445"/>
        <end position="466"/>
    </location>
</feature>
<gene>
    <name evidence="10" type="ORF">EQG49_07265</name>
</gene>
<organism evidence="10 11">
    <name type="scientific">Periweissella cryptocerci</name>
    <dbReference type="NCBI Taxonomy" id="2506420"/>
    <lineage>
        <taxon>Bacteria</taxon>
        <taxon>Bacillati</taxon>
        <taxon>Bacillota</taxon>
        <taxon>Bacilli</taxon>
        <taxon>Lactobacillales</taxon>
        <taxon>Lactobacillaceae</taxon>
        <taxon>Periweissella</taxon>
    </lineage>
</organism>
<dbReference type="Proteomes" id="UP000292886">
    <property type="component" value="Chromosome"/>
</dbReference>
<feature type="transmembrane region" description="Helical" evidence="8">
    <location>
        <begin position="55"/>
        <end position="72"/>
    </location>
</feature>
<evidence type="ECO:0000313" key="11">
    <source>
        <dbReference type="Proteomes" id="UP000292886"/>
    </source>
</evidence>
<dbReference type="KEGG" id="wei:EQG49_07265"/>
<evidence type="ECO:0000256" key="8">
    <source>
        <dbReference type="SAM" id="Phobius"/>
    </source>
</evidence>
<evidence type="ECO:0000256" key="3">
    <source>
        <dbReference type="ARBA" id="ARBA00022448"/>
    </source>
</evidence>
<dbReference type="AlphaFoldDB" id="A0A4P6YU26"/>
<evidence type="ECO:0000256" key="4">
    <source>
        <dbReference type="ARBA" id="ARBA00022475"/>
    </source>
</evidence>
<feature type="transmembrane region" description="Helical" evidence="8">
    <location>
        <begin position="228"/>
        <end position="248"/>
    </location>
</feature>